<organism evidence="2 3">
    <name type="scientific">Adineta ricciae</name>
    <name type="common">Rotifer</name>
    <dbReference type="NCBI Taxonomy" id="249248"/>
    <lineage>
        <taxon>Eukaryota</taxon>
        <taxon>Metazoa</taxon>
        <taxon>Spiralia</taxon>
        <taxon>Gnathifera</taxon>
        <taxon>Rotifera</taxon>
        <taxon>Eurotatoria</taxon>
        <taxon>Bdelloidea</taxon>
        <taxon>Adinetida</taxon>
        <taxon>Adinetidae</taxon>
        <taxon>Adineta</taxon>
    </lineage>
</organism>
<evidence type="ECO:0000313" key="1">
    <source>
        <dbReference type="EMBL" id="CAF0792433.1"/>
    </source>
</evidence>
<name>A0A814YXF9_ADIRI</name>
<proteinExistence type="predicted"/>
<gene>
    <name evidence="1" type="ORF">EDS130_LOCUS4418</name>
    <name evidence="2" type="ORF">XAT740_LOCUS25477</name>
</gene>
<reference evidence="2" key="1">
    <citation type="submission" date="2021-02" db="EMBL/GenBank/DDBJ databases">
        <authorList>
            <person name="Nowell W R."/>
        </authorList>
    </citation>
    <scope>NUCLEOTIDE SEQUENCE</scope>
</reference>
<evidence type="ECO:0000313" key="2">
    <source>
        <dbReference type="EMBL" id="CAF1235913.1"/>
    </source>
</evidence>
<dbReference type="EMBL" id="CAJNOJ010000011">
    <property type="protein sequence ID" value="CAF0792433.1"/>
    <property type="molecule type" value="Genomic_DNA"/>
</dbReference>
<keyword evidence="3" id="KW-1185">Reference proteome</keyword>
<dbReference type="EMBL" id="CAJNOR010002020">
    <property type="protein sequence ID" value="CAF1235913.1"/>
    <property type="molecule type" value="Genomic_DNA"/>
</dbReference>
<accession>A0A814YXF9</accession>
<evidence type="ECO:0000313" key="3">
    <source>
        <dbReference type="Proteomes" id="UP000663828"/>
    </source>
</evidence>
<sequence>MRMIQTPKTDEATVLQNEIAHYRTRYAELLDPFKSLSEQMKRKKIKLFEDLATRDNELIKTLIELAQLTATFPLEGIAIGLFGQTSTGK</sequence>
<dbReference type="AlphaFoldDB" id="A0A814YXF9"/>
<protein>
    <submittedName>
        <fullName evidence="2">Uncharacterized protein</fullName>
    </submittedName>
</protein>
<dbReference type="Proteomes" id="UP000663852">
    <property type="component" value="Unassembled WGS sequence"/>
</dbReference>
<comment type="caution">
    <text evidence="2">The sequence shown here is derived from an EMBL/GenBank/DDBJ whole genome shotgun (WGS) entry which is preliminary data.</text>
</comment>
<dbReference type="Proteomes" id="UP000663828">
    <property type="component" value="Unassembled WGS sequence"/>
</dbReference>